<dbReference type="PANTHER" id="PTHR24321:SF8">
    <property type="entry name" value="ESTRADIOL 17-BETA-DEHYDROGENASE 8-RELATED"/>
    <property type="match status" value="1"/>
</dbReference>
<keyword evidence="2" id="KW-0560">Oxidoreductase</keyword>
<dbReference type="Pfam" id="PF13561">
    <property type="entry name" value="adh_short_C2"/>
    <property type="match status" value="1"/>
</dbReference>
<accession>A0A1G7SG07</accession>
<dbReference type="Gene3D" id="3.40.50.720">
    <property type="entry name" value="NAD(P)-binding Rossmann-like Domain"/>
    <property type="match status" value="1"/>
</dbReference>
<dbReference type="Proteomes" id="UP000182284">
    <property type="component" value="Unassembled WGS sequence"/>
</dbReference>
<dbReference type="InterPro" id="IPR036291">
    <property type="entry name" value="NAD(P)-bd_dom_sf"/>
</dbReference>
<evidence type="ECO:0000256" key="1">
    <source>
        <dbReference type="ARBA" id="ARBA00006484"/>
    </source>
</evidence>
<name>A0A1G7SG07_9RHOB</name>
<dbReference type="PANTHER" id="PTHR24321">
    <property type="entry name" value="DEHYDROGENASES, SHORT CHAIN"/>
    <property type="match status" value="1"/>
</dbReference>
<dbReference type="EMBL" id="FNBL01000014">
    <property type="protein sequence ID" value="SDG21359.1"/>
    <property type="molecule type" value="Genomic_DNA"/>
</dbReference>
<dbReference type="PRINTS" id="PR00081">
    <property type="entry name" value="GDHRDH"/>
</dbReference>
<dbReference type="CDD" id="cd05233">
    <property type="entry name" value="SDR_c"/>
    <property type="match status" value="1"/>
</dbReference>
<dbReference type="FunFam" id="3.40.50.720:FF:000084">
    <property type="entry name" value="Short-chain dehydrogenase reductase"/>
    <property type="match status" value="1"/>
</dbReference>
<dbReference type="RefSeq" id="WP_074646549.1">
    <property type="nucleotide sequence ID" value="NZ_FNBL01000014.1"/>
</dbReference>
<organism evidence="5 6">
    <name type="scientific">Celeribacter baekdonensis</name>
    <dbReference type="NCBI Taxonomy" id="875171"/>
    <lineage>
        <taxon>Bacteria</taxon>
        <taxon>Pseudomonadati</taxon>
        <taxon>Pseudomonadota</taxon>
        <taxon>Alphaproteobacteria</taxon>
        <taxon>Rhodobacterales</taxon>
        <taxon>Roseobacteraceae</taxon>
        <taxon>Celeribacter</taxon>
    </lineage>
</organism>
<evidence type="ECO:0000256" key="3">
    <source>
        <dbReference type="ARBA" id="ARBA00023027"/>
    </source>
</evidence>
<dbReference type="SUPFAM" id="SSF51735">
    <property type="entry name" value="NAD(P)-binding Rossmann-fold domains"/>
    <property type="match status" value="1"/>
</dbReference>
<protein>
    <submittedName>
        <fullName evidence="5">Glucose 1-dehydrogenase</fullName>
    </submittedName>
</protein>
<dbReference type="PRINTS" id="PR00080">
    <property type="entry name" value="SDRFAMILY"/>
</dbReference>
<dbReference type="InterPro" id="IPR002347">
    <property type="entry name" value="SDR_fam"/>
</dbReference>
<dbReference type="GO" id="GO:0016491">
    <property type="term" value="F:oxidoreductase activity"/>
    <property type="evidence" value="ECO:0007669"/>
    <property type="project" value="UniProtKB-KW"/>
</dbReference>
<keyword evidence="3" id="KW-0520">NAD</keyword>
<gene>
    <name evidence="5" type="ORF">SAMN04488117_11410</name>
</gene>
<dbReference type="AlphaFoldDB" id="A0A1G7SG07"/>
<dbReference type="OrthoDB" id="9779623at2"/>
<evidence type="ECO:0000313" key="6">
    <source>
        <dbReference type="Proteomes" id="UP000182284"/>
    </source>
</evidence>
<proteinExistence type="inferred from homology"/>
<evidence type="ECO:0000259" key="4">
    <source>
        <dbReference type="SMART" id="SM00822"/>
    </source>
</evidence>
<evidence type="ECO:0000313" key="5">
    <source>
        <dbReference type="EMBL" id="SDG21359.1"/>
    </source>
</evidence>
<reference evidence="5 6" key="1">
    <citation type="submission" date="2016-10" db="EMBL/GenBank/DDBJ databases">
        <authorList>
            <person name="de Groot N.N."/>
        </authorList>
    </citation>
    <scope>NUCLEOTIDE SEQUENCE [LARGE SCALE GENOMIC DNA]</scope>
    <source>
        <strain evidence="5 6">DSM 27375</strain>
    </source>
</reference>
<feature type="domain" description="Ketoreductase" evidence="4">
    <location>
        <begin position="1"/>
        <end position="181"/>
    </location>
</feature>
<dbReference type="SMART" id="SM00822">
    <property type="entry name" value="PKS_KR"/>
    <property type="match status" value="1"/>
</dbReference>
<evidence type="ECO:0000256" key="2">
    <source>
        <dbReference type="ARBA" id="ARBA00023002"/>
    </source>
</evidence>
<sequence length="257" mass="26367">MRIMLTGGSEGIGGATLRQMAREAQAAGRPAKIVTTASGRNPAPAALIADLERYGAEVLFLTGDLGDATVARDIAAKALGFLGGLDVFVSNAGAGKPAPLAEQSLEEWDRMFNLNVRSTFVLAQAFYPALKASKGTIVVVASMSGMQAHLGQAAYAPAKAAVISLVENLAMEWAADGIRVNAVAPGMIRTPLTAAIYAKEGLEHARAQRVPLGRVGRPEDIAAIIAFLAGEGAAYVTGQTLLADGGVSATGLNNLPS</sequence>
<comment type="similarity">
    <text evidence="1">Belongs to the short-chain dehydrogenases/reductases (SDR) family.</text>
</comment>
<dbReference type="InterPro" id="IPR057326">
    <property type="entry name" value="KR_dom"/>
</dbReference>